<feature type="domain" description="Exonuclease" evidence="2">
    <location>
        <begin position="30"/>
        <end position="75"/>
    </location>
</feature>
<evidence type="ECO:0000313" key="4">
    <source>
        <dbReference type="Proteomes" id="UP000543419"/>
    </source>
</evidence>
<dbReference type="InterPro" id="IPR013520">
    <property type="entry name" value="Ribonucl_H"/>
</dbReference>
<dbReference type="InterPro" id="IPR036397">
    <property type="entry name" value="RNaseH_sf"/>
</dbReference>
<evidence type="ECO:0000259" key="2">
    <source>
        <dbReference type="Pfam" id="PF00929"/>
    </source>
</evidence>
<dbReference type="SUPFAM" id="SSF53098">
    <property type="entry name" value="Ribonuclease H-like"/>
    <property type="match status" value="1"/>
</dbReference>
<dbReference type="GO" id="GO:0004527">
    <property type="term" value="F:exonuclease activity"/>
    <property type="evidence" value="ECO:0007669"/>
    <property type="project" value="UniProtKB-ARBA"/>
</dbReference>
<feature type="region of interest" description="Disordered" evidence="1">
    <location>
        <begin position="1"/>
        <end position="24"/>
    </location>
</feature>
<dbReference type="EMBL" id="JAAIIG010000031">
    <property type="protein sequence ID" value="NMM99404.1"/>
    <property type="molecule type" value="Genomic_DNA"/>
</dbReference>
<gene>
    <name evidence="3" type="ORF">G1C97_2364</name>
</gene>
<accession>A0A7Y0EZS2</accession>
<dbReference type="Gene3D" id="3.30.420.10">
    <property type="entry name" value="Ribonuclease H-like superfamily/Ribonuclease H"/>
    <property type="match status" value="1"/>
</dbReference>
<feature type="compositionally biased region" description="Polar residues" evidence="1">
    <location>
        <begin position="1"/>
        <end position="14"/>
    </location>
</feature>
<dbReference type="Proteomes" id="UP000543419">
    <property type="component" value="Unassembled WGS sequence"/>
</dbReference>
<dbReference type="RefSeq" id="WP_169241950.1">
    <property type="nucleotide sequence ID" value="NZ_JAAIIG010000031.1"/>
</dbReference>
<dbReference type="Pfam" id="PF00929">
    <property type="entry name" value="RNase_T"/>
    <property type="match status" value="1"/>
</dbReference>
<dbReference type="InterPro" id="IPR012337">
    <property type="entry name" value="RNaseH-like_sf"/>
</dbReference>
<dbReference type="AlphaFoldDB" id="A0A7Y0EZS2"/>
<reference evidence="3 4" key="1">
    <citation type="submission" date="2020-02" db="EMBL/GenBank/DDBJ databases">
        <title>Characterization of phylogenetic diversity of novel bifidobacterial species isolated in Czech ZOOs.</title>
        <authorList>
            <person name="Lugli G.A."/>
            <person name="Vera N.B."/>
            <person name="Ventura M."/>
        </authorList>
    </citation>
    <scope>NUCLEOTIDE SEQUENCE [LARGE SCALE GENOMIC DNA]</scope>
    <source>
        <strain evidence="3 4">DSM 109959</strain>
    </source>
</reference>
<dbReference type="GO" id="GO:0003676">
    <property type="term" value="F:nucleic acid binding"/>
    <property type="evidence" value="ECO:0007669"/>
    <property type="project" value="InterPro"/>
</dbReference>
<evidence type="ECO:0000256" key="1">
    <source>
        <dbReference type="SAM" id="MobiDB-lite"/>
    </source>
</evidence>
<sequence>MNTTTRSLTVSGQSIPLDPPRPPKKPHMLLWIDTETTGISRTNAKLLEIGMIVTSMDGATEHDRYIRPVRPDKLSLYDLDTTVLRMHLDNGLWDEVMDGEPDLIGYRQTALDLSEFLADQASQYELHPAGTNVDYDIDLLTNQLADYIHPDWLRDFTNHRKQDLTSFRLADTALGNNPYKDHAGTHRVTDCITRDRNDYTTYLDLLRTAQEKTE</sequence>
<protein>
    <submittedName>
        <fullName evidence="3">Ribonuclease</fullName>
    </submittedName>
</protein>
<evidence type="ECO:0000313" key="3">
    <source>
        <dbReference type="EMBL" id="NMM99404.1"/>
    </source>
</evidence>
<proteinExistence type="predicted"/>
<name>A0A7Y0EZS2_9BIFI</name>
<comment type="caution">
    <text evidence="3">The sequence shown here is derived from an EMBL/GenBank/DDBJ whole genome shotgun (WGS) entry which is preliminary data.</text>
</comment>
<keyword evidence="4" id="KW-1185">Reference proteome</keyword>
<organism evidence="3 4">
    <name type="scientific">Bifidobacterium olomucense</name>
    <dbReference type="NCBI Taxonomy" id="2675324"/>
    <lineage>
        <taxon>Bacteria</taxon>
        <taxon>Bacillati</taxon>
        <taxon>Actinomycetota</taxon>
        <taxon>Actinomycetes</taxon>
        <taxon>Bifidobacteriales</taxon>
        <taxon>Bifidobacteriaceae</taxon>
        <taxon>Bifidobacterium</taxon>
    </lineage>
</organism>